<dbReference type="InterPro" id="IPR050194">
    <property type="entry name" value="Glycosyltransferase_grp1"/>
</dbReference>
<feature type="domain" description="Glycosyl transferase family 1" evidence="1">
    <location>
        <begin position="195"/>
        <end position="354"/>
    </location>
</feature>
<organism evidence="3 4">
    <name type="scientific">Thermanaeromonas toyohensis ToBE</name>
    <dbReference type="NCBI Taxonomy" id="698762"/>
    <lineage>
        <taxon>Bacteria</taxon>
        <taxon>Bacillati</taxon>
        <taxon>Bacillota</taxon>
        <taxon>Clostridia</taxon>
        <taxon>Neomoorellales</taxon>
        <taxon>Neomoorellaceae</taxon>
        <taxon>Thermanaeromonas</taxon>
    </lineage>
</organism>
<dbReference type="AlphaFoldDB" id="A0A1W1VWC7"/>
<dbReference type="Proteomes" id="UP000192569">
    <property type="component" value="Chromosome I"/>
</dbReference>
<dbReference type="InterPro" id="IPR028098">
    <property type="entry name" value="Glyco_trans_4-like_N"/>
</dbReference>
<dbReference type="Pfam" id="PF00534">
    <property type="entry name" value="Glycos_transf_1"/>
    <property type="match status" value="1"/>
</dbReference>
<dbReference type="PANTHER" id="PTHR45947">
    <property type="entry name" value="SULFOQUINOVOSYL TRANSFERASE SQD2"/>
    <property type="match status" value="1"/>
</dbReference>
<gene>
    <name evidence="3" type="ORF">SAMN00808754_1917</name>
</gene>
<feature type="domain" description="Glycosyltransferase subfamily 4-like N-terminal" evidence="2">
    <location>
        <begin position="15"/>
        <end position="180"/>
    </location>
</feature>
<dbReference type="STRING" id="698762.SAMN00808754_1917"/>
<evidence type="ECO:0000313" key="3">
    <source>
        <dbReference type="EMBL" id="SMB97677.1"/>
    </source>
</evidence>
<keyword evidence="3" id="KW-0808">Transferase</keyword>
<dbReference type="Gene3D" id="3.40.50.2000">
    <property type="entry name" value="Glycogen Phosphorylase B"/>
    <property type="match status" value="2"/>
</dbReference>
<reference evidence="3 4" key="1">
    <citation type="submission" date="2017-04" db="EMBL/GenBank/DDBJ databases">
        <authorList>
            <person name="Afonso C.L."/>
            <person name="Miller P.J."/>
            <person name="Scott M.A."/>
            <person name="Spackman E."/>
            <person name="Goraichik I."/>
            <person name="Dimitrov K.M."/>
            <person name="Suarez D.L."/>
            <person name="Swayne D.E."/>
        </authorList>
    </citation>
    <scope>NUCLEOTIDE SEQUENCE [LARGE SCALE GENOMIC DNA]</scope>
    <source>
        <strain evidence="3 4">ToBE</strain>
    </source>
</reference>
<evidence type="ECO:0000313" key="4">
    <source>
        <dbReference type="Proteomes" id="UP000192569"/>
    </source>
</evidence>
<dbReference type="Pfam" id="PF13439">
    <property type="entry name" value="Glyco_transf_4"/>
    <property type="match status" value="1"/>
</dbReference>
<dbReference type="SUPFAM" id="SSF53756">
    <property type="entry name" value="UDP-Glycosyltransferase/glycogen phosphorylase"/>
    <property type="match status" value="1"/>
</dbReference>
<evidence type="ECO:0000259" key="1">
    <source>
        <dbReference type="Pfam" id="PF00534"/>
    </source>
</evidence>
<protein>
    <submittedName>
        <fullName evidence="3">Glycosyltransferase involved in cell wall bisynthesis</fullName>
    </submittedName>
</protein>
<dbReference type="EMBL" id="LT838272">
    <property type="protein sequence ID" value="SMB97677.1"/>
    <property type="molecule type" value="Genomic_DNA"/>
</dbReference>
<keyword evidence="4" id="KW-1185">Reference proteome</keyword>
<dbReference type="CDD" id="cd03817">
    <property type="entry name" value="GT4_UGDG-like"/>
    <property type="match status" value="1"/>
</dbReference>
<dbReference type="OrthoDB" id="9802525at2"/>
<dbReference type="RefSeq" id="WP_157109906.1">
    <property type="nucleotide sequence ID" value="NZ_LT838272.1"/>
</dbReference>
<proteinExistence type="predicted"/>
<accession>A0A1W1VWC7</accession>
<dbReference type="PANTHER" id="PTHR45947:SF3">
    <property type="entry name" value="SULFOQUINOVOSYL TRANSFERASE SQD2"/>
    <property type="match status" value="1"/>
</dbReference>
<dbReference type="GO" id="GO:0016757">
    <property type="term" value="F:glycosyltransferase activity"/>
    <property type="evidence" value="ECO:0007669"/>
    <property type="project" value="InterPro"/>
</dbReference>
<evidence type="ECO:0000259" key="2">
    <source>
        <dbReference type="Pfam" id="PF13439"/>
    </source>
</evidence>
<sequence>MHIAIFSDSYRPYRSGVVRSIDTFAQELREAGHKIYIFAPSYGEKETEEYIFRFPSFRAPNFKEFAIALPWAPGLKNTLRRLGVELVHVHSPFLLGQLGARAALRLGLPLVCTYHTLYDQYIHYFPLAPASARSLVRRYTIWFCNRCHLVIAPSREIASFLQSSGVRTRVEVLPTGVDLSAFEKADPTWLRRYTRLGEEAIILLHVGRLGKEKNLEFLLRSFALVWQSIPQAHLVLVGSGPWEKVLRLEVARLGIEKAVHFLGAFPFEEMPNIYRGADLFVFSSMTETQGLAIAEAKAAGLPVVAISAYGVKDMVQDGVDGFLVPPREEVFAKAVKDIICNEPLRQSMGVRARENVCQFSSAVMAQRLLGFYKELISRSKTD</sequence>
<name>A0A1W1VWC7_9FIRM</name>
<dbReference type="InterPro" id="IPR001296">
    <property type="entry name" value="Glyco_trans_1"/>
</dbReference>